<evidence type="ECO:0000256" key="3">
    <source>
        <dbReference type="ARBA" id="ARBA00018873"/>
    </source>
</evidence>
<dbReference type="InterPro" id="IPR002120">
    <property type="entry name" value="TRH_rcpt_1"/>
</dbReference>
<feature type="transmembrane region" description="Helical" evidence="12">
    <location>
        <begin position="239"/>
        <end position="263"/>
    </location>
</feature>
<dbReference type="Gene3D" id="1.20.1070.10">
    <property type="entry name" value="Rhodopsin 7-helix transmembrane proteins"/>
    <property type="match status" value="1"/>
</dbReference>
<feature type="domain" description="G-protein coupled receptors family 1 profile" evidence="13">
    <location>
        <begin position="90"/>
        <end position="358"/>
    </location>
</feature>
<evidence type="ECO:0000256" key="8">
    <source>
        <dbReference type="ARBA" id="ARBA00023170"/>
    </source>
</evidence>
<dbReference type="EMBL" id="JAEAOA010002150">
    <property type="protein sequence ID" value="KAK3607918.1"/>
    <property type="molecule type" value="Genomic_DNA"/>
</dbReference>
<evidence type="ECO:0000313" key="15">
    <source>
        <dbReference type="Proteomes" id="UP001195483"/>
    </source>
</evidence>
<gene>
    <name evidence="14" type="ORF">CHS0354_036752</name>
</gene>
<evidence type="ECO:0000259" key="13">
    <source>
        <dbReference type="PROSITE" id="PS50262"/>
    </source>
</evidence>
<keyword evidence="5 12" id="KW-1133">Transmembrane helix</keyword>
<dbReference type="GO" id="GO:0004997">
    <property type="term" value="F:thyrotropin-releasing hormone receptor activity"/>
    <property type="evidence" value="ECO:0007669"/>
    <property type="project" value="InterPro"/>
</dbReference>
<keyword evidence="9 11" id="KW-0807">Transducer</keyword>
<evidence type="ECO:0000256" key="7">
    <source>
        <dbReference type="ARBA" id="ARBA00023136"/>
    </source>
</evidence>
<dbReference type="PROSITE" id="PS50262">
    <property type="entry name" value="G_PROTEIN_RECEP_F1_2"/>
    <property type="match status" value="1"/>
</dbReference>
<evidence type="ECO:0000256" key="9">
    <source>
        <dbReference type="ARBA" id="ARBA00023224"/>
    </source>
</evidence>
<dbReference type="PRINTS" id="PR01846">
    <property type="entry name" value="TRHRFAMILY"/>
</dbReference>
<feature type="transmembrane region" description="Helical" evidence="12">
    <location>
        <begin position="304"/>
        <end position="325"/>
    </location>
</feature>
<evidence type="ECO:0000256" key="4">
    <source>
        <dbReference type="ARBA" id="ARBA00022692"/>
    </source>
</evidence>
<dbReference type="InterPro" id="IPR017452">
    <property type="entry name" value="GPCR_Rhodpsn_7TM"/>
</dbReference>
<proteinExistence type="inferred from homology"/>
<feature type="transmembrane region" description="Helical" evidence="12">
    <location>
        <begin position="112"/>
        <end position="132"/>
    </location>
</feature>
<evidence type="ECO:0000256" key="1">
    <source>
        <dbReference type="ARBA" id="ARBA00004100"/>
    </source>
</evidence>
<reference evidence="14" key="3">
    <citation type="submission" date="2023-05" db="EMBL/GenBank/DDBJ databases">
        <authorList>
            <person name="Smith C.H."/>
        </authorList>
    </citation>
    <scope>NUCLEOTIDE SEQUENCE</scope>
    <source>
        <strain evidence="14">CHS0354</strain>
        <tissue evidence="14">Mantle</tissue>
    </source>
</reference>
<protein>
    <recommendedName>
        <fullName evidence="3">Thyrotropin-releasing hormone receptor</fullName>
    </recommendedName>
    <alternativeName>
        <fullName evidence="10">Thyroliberin receptor</fullName>
    </alternativeName>
</protein>
<evidence type="ECO:0000256" key="11">
    <source>
        <dbReference type="RuleBase" id="RU000688"/>
    </source>
</evidence>
<dbReference type="InterPro" id="IPR000276">
    <property type="entry name" value="GPCR_Rhodpsn"/>
</dbReference>
<evidence type="ECO:0000256" key="5">
    <source>
        <dbReference type="ARBA" id="ARBA00022989"/>
    </source>
</evidence>
<accession>A0AAE0WAB4</accession>
<keyword evidence="6 11" id="KW-0297">G-protein coupled receptor</keyword>
<dbReference type="GO" id="GO:0005886">
    <property type="term" value="C:plasma membrane"/>
    <property type="evidence" value="ECO:0007669"/>
    <property type="project" value="TreeGrafter"/>
</dbReference>
<evidence type="ECO:0000256" key="2">
    <source>
        <dbReference type="ARBA" id="ARBA00004141"/>
    </source>
</evidence>
<evidence type="ECO:0000256" key="10">
    <source>
        <dbReference type="ARBA" id="ARBA00032251"/>
    </source>
</evidence>
<comment type="function">
    <text evidence="1">Receptor for thyrotropin-releasing hormone (TRH). Upon ligand binding, this G-protein-coupled receptor triggers activation of the phosphatidylinositol (IP3)-calcium-protein kinase C (PKC) pathway.</text>
</comment>
<comment type="caution">
    <text evidence="14">The sequence shown here is derived from an EMBL/GenBank/DDBJ whole genome shotgun (WGS) entry which is preliminary data.</text>
</comment>
<keyword evidence="15" id="KW-1185">Reference proteome</keyword>
<dbReference type="PANTHER" id="PTHR24243:SF224">
    <property type="entry name" value="G-PROTEIN COUPLED RECEPTOR 19-RELATED"/>
    <property type="match status" value="1"/>
</dbReference>
<evidence type="ECO:0000256" key="12">
    <source>
        <dbReference type="SAM" id="Phobius"/>
    </source>
</evidence>
<organism evidence="14 15">
    <name type="scientific">Potamilus streckersoni</name>
    <dbReference type="NCBI Taxonomy" id="2493646"/>
    <lineage>
        <taxon>Eukaryota</taxon>
        <taxon>Metazoa</taxon>
        <taxon>Spiralia</taxon>
        <taxon>Lophotrochozoa</taxon>
        <taxon>Mollusca</taxon>
        <taxon>Bivalvia</taxon>
        <taxon>Autobranchia</taxon>
        <taxon>Heteroconchia</taxon>
        <taxon>Palaeoheterodonta</taxon>
        <taxon>Unionida</taxon>
        <taxon>Unionoidea</taxon>
        <taxon>Unionidae</taxon>
        <taxon>Ambleminae</taxon>
        <taxon>Lampsilini</taxon>
        <taxon>Potamilus</taxon>
    </lineage>
</organism>
<dbReference type="SUPFAM" id="SSF81321">
    <property type="entry name" value="Family A G protein-coupled receptor-like"/>
    <property type="match status" value="1"/>
</dbReference>
<dbReference type="Proteomes" id="UP001195483">
    <property type="component" value="Unassembled WGS sequence"/>
</dbReference>
<keyword evidence="8 11" id="KW-0675">Receptor</keyword>
<feature type="transmembrane region" description="Helical" evidence="12">
    <location>
        <begin position="337"/>
        <end position="361"/>
    </location>
</feature>
<keyword evidence="7 12" id="KW-0472">Membrane</keyword>
<reference evidence="14" key="2">
    <citation type="journal article" date="2021" name="Genome Biol. Evol.">
        <title>Developing a high-quality reference genome for a parasitic bivalve with doubly uniparental inheritance (Bivalvia: Unionida).</title>
        <authorList>
            <person name="Smith C.H."/>
        </authorList>
    </citation>
    <scope>NUCLEOTIDE SEQUENCE</scope>
    <source>
        <strain evidence="14">CHS0354</strain>
        <tissue evidence="14">Mantle</tissue>
    </source>
</reference>
<dbReference type="PROSITE" id="PS00237">
    <property type="entry name" value="G_PROTEIN_RECEP_F1_1"/>
    <property type="match status" value="1"/>
</dbReference>
<feature type="transmembrane region" description="Helical" evidence="12">
    <location>
        <begin position="152"/>
        <end position="170"/>
    </location>
</feature>
<feature type="transmembrane region" description="Helical" evidence="12">
    <location>
        <begin position="72"/>
        <end position="100"/>
    </location>
</feature>
<feature type="transmembrane region" description="Helical" evidence="12">
    <location>
        <begin position="191"/>
        <end position="212"/>
    </location>
</feature>
<comment type="subcellular location">
    <subcellularLocation>
        <location evidence="2">Membrane</location>
        <topology evidence="2">Multi-pass membrane protein</topology>
    </subcellularLocation>
</comment>
<evidence type="ECO:0000256" key="6">
    <source>
        <dbReference type="ARBA" id="ARBA00023040"/>
    </source>
</evidence>
<comment type="similarity">
    <text evidence="11">Belongs to the G-protein coupled receptor 1 family.</text>
</comment>
<dbReference type="PRINTS" id="PR00237">
    <property type="entry name" value="GPCRRHODOPSN"/>
</dbReference>
<dbReference type="PANTHER" id="PTHR24243">
    <property type="entry name" value="G-PROTEIN COUPLED RECEPTOR"/>
    <property type="match status" value="1"/>
</dbReference>
<name>A0AAE0WAB4_9BIVA</name>
<dbReference type="AlphaFoldDB" id="A0AAE0WAB4"/>
<keyword evidence="4 11" id="KW-0812">Transmembrane</keyword>
<dbReference type="Pfam" id="PF00001">
    <property type="entry name" value="7tm_1"/>
    <property type="match status" value="1"/>
</dbReference>
<reference evidence="14" key="1">
    <citation type="journal article" date="2021" name="Genome Biol. Evol.">
        <title>A High-Quality Reference Genome for a Parasitic Bivalve with Doubly Uniparental Inheritance (Bivalvia: Unionida).</title>
        <authorList>
            <person name="Smith C.H."/>
        </authorList>
    </citation>
    <scope>NUCLEOTIDE SEQUENCE</scope>
    <source>
        <strain evidence="14">CHS0354</strain>
    </source>
</reference>
<evidence type="ECO:0000313" key="14">
    <source>
        <dbReference type="EMBL" id="KAK3607918.1"/>
    </source>
</evidence>
<dbReference type="CDD" id="cd00637">
    <property type="entry name" value="7tm_classA_rhodopsin-like"/>
    <property type="match status" value="1"/>
</dbReference>
<sequence length="411" mass="46578">MTGFKMALNSTTVSSIITLLMTDNLQINEQNKSVSPSYTPNNATQIMTTTSKHINNESIVEFNLAPPSSHEILVSISILFCIIGSVGLLGNSLVVIVVLLDRKMRQSVTNIFIMNLAVADFLIMLFGVPEIVQFMINRGWLLGTAVCKTNRFILVVSLYVSILSLISVCIERFVAIVYPIKAHILCGRRKIILAVLLIWTIAVGCGSPTVLFNTVLSPAPVSEIKFCILLFPRMSHLTIFRYMEFSIFYFVPVIIQVILYSVIGRKLYASTEELHTRFQMRPDSRYRTERASDTIKARKDVVKMLAASVLVYIICYAPNQIVLFYNTFSPSQFHATWSFMVFSYVIGYVNSAANPVLYCIFSQNFRQNFKKYLCCMCLRKSKPYRKVFFDSSESRGLSRKAASTRTTMVRE</sequence>